<dbReference type="AlphaFoldDB" id="A0ABD1FCK8"/>
<evidence type="ECO:0000313" key="9">
    <source>
        <dbReference type="EMBL" id="KAL1516985.1"/>
    </source>
</evidence>
<comment type="similarity">
    <text evidence="2">Belongs to the unc-93 family.</text>
</comment>
<comment type="subcellular location">
    <subcellularLocation>
        <location evidence="1">Membrane</location>
        <topology evidence="1">Multi-pass membrane protein</topology>
    </subcellularLocation>
</comment>
<feature type="compositionally biased region" description="Acidic residues" evidence="7">
    <location>
        <begin position="581"/>
        <end position="604"/>
    </location>
</feature>
<gene>
    <name evidence="9" type="ORF">ABEB36_000808</name>
</gene>
<comment type="caution">
    <text evidence="9">The sequence shown here is derived from an EMBL/GenBank/DDBJ whole genome shotgun (WGS) entry which is preliminary data.</text>
</comment>
<evidence type="ECO:0000256" key="6">
    <source>
        <dbReference type="ARBA" id="ARBA00023180"/>
    </source>
</evidence>
<dbReference type="InterPro" id="IPR036259">
    <property type="entry name" value="MFS_trans_sf"/>
</dbReference>
<keyword evidence="4 8" id="KW-1133">Transmembrane helix</keyword>
<feature type="region of interest" description="Disordered" evidence="7">
    <location>
        <begin position="49"/>
        <end position="73"/>
    </location>
</feature>
<dbReference type="Gene3D" id="1.20.1250.20">
    <property type="entry name" value="MFS general substrate transporter like domains"/>
    <property type="match status" value="2"/>
</dbReference>
<keyword evidence="5 8" id="KW-0472">Membrane</keyword>
<feature type="transmembrane region" description="Helical" evidence="8">
    <location>
        <begin position="323"/>
        <end position="345"/>
    </location>
</feature>
<dbReference type="Proteomes" id="UP001566132">
    <property type="component" value="Unassembled WGS sequence"/>
</dbReference>
<dbReference type="Pfam" id="PF05978">
    <property type="entry name" value="UNC-93"/>
    <property type="match status" value="1"/>
</dbReference>
<name>A0ABD1FCK8_HYPHA</name>
<feature type="transmembrane region" description="Helical" evidence="8">
    <location>
        <begin position="383"/>
        <end position="400"/>
    </location>
</feature>
<dbReference type="FunFam" id="1.20.1250.20:FF:000290">
    <property type="entry name" value="Unc-93 homolog A"/>
    <property type="match status" value="1"/>
</dbReference>
<organism evidence="9 10">
    <name type="scientific">Hypothenemus hampei</name>
    <name type="common">Coffee berry borer</name>
    <dbReference type="NCBI Taxonomy" id="57062"/>
    <lineage>
        <taxon>Eukaryota</taxon>
        <taxon>Metazoa</taxon>
        <taxon>Ecdysozoa</taxon>
        <taxon>Arthropoda</taxon>
        <taxon>Hexapoda</taxon>
        <taxon>Insecta</taxon>
        <taxon>Pterygota</taxon>
        <taxon>Neoptera</taxon>
        <taxon>Endopterygota</taxon>
        <taxon>Coleoptera</taxon>
        <taxon>Polyphaga</taxon>
        <taxon>Cucujiformia</taxon>
        <taxon>Curculionidae</taxon>
        <taxon>Scolytinae</taxon>
        <taxon>Hypothenemus</taxon>
    </lineage>
</organism>
<feature type="transmembrane region" description="Helical" evidence="8">
    <location>
        <begin position="252"/>
        <end position="271"/>
    </location>
</feature>
<evidence type="ECO:0000256" key="3">
    <source>
        <dbReference type="ARBA" id="ARBA00022692"/>
    </source>
</evidence>
<dbReference type="InterPro" id="IPR051951">
    <property type="entry name" value="UNC-93_regulatory"/>
</dbReference>
<dbReference type="InterPro" id="IPR010291">
    <property type="entry name" value="Ion_channel_UNC-93"/>
</dbReference>
<feature type="transmembrane region" description="Helical" evidence="8">
    <location>
        <begin position="446"/>
        <end position="465"/>
    </location>
</feature>
<feature type="transmembrane region" description="Helical" evidence="8">
    <location>
        <begin position="213"/>
        <end position="232"/>
    </location>
</feature>
<dbReference type="EMBL" id="JBDJPC010000001">
    <property type="protein sequence ID" value="KAL1516985.1"/>
    <property type="molecule type" value="Genomic_DNA"/>
</dbReference>
<evidence type="ECO:0000256" key="7">
    <source>
        <dbReference type="SAM" id="MobiDB-lite"/>
    </source>
</evidence>
<feature type="compositionally biased region" description="Basic and acidic residues" evidence="7">
    <location>
        <begin position="571"/>
        <end position="580"/>
    </location>
</feature>
<evidence type="ECO:0000256" key="8">
    <source>
        <dbReference type="SAM" id="Phobius"/>
    </source>
</evidence>
<feature type="transmembrane region" description="Helical" evidence="8">
    <location>
        <begin position="188"/>
        <end position="207"/>
    </location>
</feature>
<evidence type="ECO:0008006" key="11">
    <source>
        <dbReference type="Google" id="ProtNLM"/>
    </source>
</evidence>
<dbReference type="PANTHER" id="PTHR19444">
    <property type="entry name" value="UNC-93 RELATED"/>
    <property type="match status" value="1"/>
</dbReference>
<protein>
    <recommendedName>
        <fullName evidence="11">UNC93-like protein</fullName>
    </recommendedName>
</protein>
<keyword evidence="6" id="KW-0325">Glycoprotein</keyword>
<keyword evidence="3 8" id="KW-0812">Transmembrane</keyword>
<feature type="transmembrane region" description="Helical" evidence="8">
    <location>
        <begin position="127"/>
        <end position="149"/>
    </location>
</feature>
<keyword evidence="10" id="KW-1185">Reference proteome</keyword>
<feature type="transmembrane region" description="Helical" evidence="8">
    <location>
        <begin position="412"/>
        <end position="434"/>
    </location>
</feature>
<reference evidence="9 10" key="1">
    <citation type="submission" date="2024-05" db="EMBL/GenBank/DDBJ databases">
        <title>Genetic variation in Jamaican populations of the coffee berry borer (Hypothenemus hampei).</title>
        <authorList>
            <person name="Errbii M."/>
            <person name="Myrie A."/>
        </authorList>
    </citation>
    <scope>NUCLEOTIDE SEQUENCE [LARGE SCALE GENOMIC DNA]</scope>
    <source>
        <strain evidence="9">JA-Hopewell-2020-01-JO</strain>
        <tissue evidence="9">Whole body</tissue>
    </source>
</reference>
<evidence type="ECO:0000256" key="5">
    <source>
        <dbReference type="ARBA" id="ARBA00023136"/>
    </source>
</evidence>
<dbReference type="CDD" id="cd17406">
    <property type="entry name" value="MFS_unc93A_like"/>
    <property type="match status" value="1"/>
</dbReference>
<proteinExistence type="inferred from homology"/>
<accession>A0ABD1FCK8</accession>
<feature type="region of interest" description="Disordered" evidence="7">
    <location>
        <begin position="571"/>
        <end position="604"/>
    </location>
</feature>
<feature type="transmembrane region" description="Helical" evidence="8">
    <location>
        <begin position="161"/>
        <end position="181"/>
    </location>
</feature>
<dbReference type="PANTHER" id="PTHR19444:SF13">
    <property type="entry name" value="PROTEIN UNC-93 HOMOLOG A"/>
    <property type="match status" value="1"/>
</dbReference>
<sequence>MNLEKPAETKKKFSIEIPEILRPIERVNSVRSFLYWNIVDDAIEEGENRGPEMTAGLDANNATTNGAPGKKNDDGVFTVSVTGAYENDGFKGDGGDNAPQKPPRELTDEEASQQGKFKMSTKEKWRILKNVTAISCAFMIQFTAFQGTANLQSSINSKDGLGTLSLSSVFAALVVSCIFVPSFLIKKLTVKWTLCISMLCYAPYMAAQFYPRFYTLIPCGIIVGIGAAPMWASKATYLTQVAGVYAKLTDQAVDAIIVRFFGFFFLAWQSAELWGNLISSLVLSNPHGTSSEDENDNYENCGASFCAAISNNDEETSVAMVEIYTIFSIYLACILVAVLLIVVMVDPLSRYGEKQRRNSAPDLSGLQLLSATFIQLKKPYQQLLIPITIYIGVEQAFVSADFTQSYVSCALGVNNVGFVMICFGVVNAICSLLFGSVMKYVGRVPIMVLGLSVHAGVQIFLLLWRPHPSNPLLFFMASGLWGVGDAVWQTQVNGLYGALFRRNKEAAFSNYRLWESVGFVIAYIYSTQLCTRIKLFVQLSILVFGFMLYCVVEIHHMRKLRRQKEKEKRAAELAAKRQAEIEQEPETTDDEKDDIDDEIIVTHL</sequence>
<evidence type="ECO:0000256" key="1">
    <source>
        <dbReference type="ARBA" id="ARBA00004141"/>
    </source>
</evidence>
<evidence type="ECO:0000256" key="2">
    <source>
        <dbReference type="ARBA" id="ARBA00009172"/>
    </source>
</evidence>
<evidence type="ECO:0000313" key="10">
    <source>
        <dbReference type="Proteomes" id="UP001566132"/>
    </source>
</evidence>
<evidence type="ECO:0000256" key="4">
    <source>
        <dbReference type="ARBA" id="ARBA00022989"/>
    </source>
</evidence>
<dbReference type="GO" id="GO:0016020">
    <property type="term" value="C:membrane"/>
    <property type="evidence" value="ECO:0007669"/>
    <property type="project" value="UniProtKB-SubCell"/>
</dbReference>
<dbReference type="SUPFAM" id="SSF103473">
    <property type="entry name" value="MFS general substrate transporter"/>
    <property type="match status" value="1"/>
</dbReference>
<feature type="region of interest" description="Disordered" evidence="7">
    <location>
        <begin position="86"/>
        <end position="115"/>
    </location>
</feature>
<feature type="transmembrane region" description="Helical" evidence="8">
    <location>
        <begin position="535"/>
        <end position="554"/>
    </location>
</feature>